<evidence type="ECO:0000313" key="2">
    <source>
        <dbReference type="Proteomes" id="UP001056120"/>
    </source>
</evidence>
<evidence type="ECO:0000313" key="1">
    <source>
        <dbReference type="EMBL" id="KAI3783699.1"/>
    </source>
</evidence>
<dbReference type="EMBL" id="CM042031">
    <property type="protein sequence ID" value="KAI3783699.1"/>
    <property type="molecule type" value="Genomic_DNA"/>
</dbReference>
<reference evidence="2" key="1">
    <citation type="journal article" date="2022" name="Mol. Ecol. Resour.">
        <title>The genomes of chicory, endive, great burdock and yacon provide insights into Asteraceae palaeo-polyploidization history and plant inulin production.</title>
        <authorList>
            <person name="Fan W."/>
            <person name="Wang S."/>
            <person name="Wang H."/>
            <person name="Wang A."/>
            <person name="Jiang F."/>
            <person name="Liu H."/>
            <person name="Zhao H."/>
            <person name="Xu D."/>
            <person name="Zhang Y."/>
        </authorList>
    </citation>
    <scope>NUCLEOTIDE SEQUENCE [LARGE SCALE GENOMIC DNA]</scope>
    <source>
        <strain evidence="2">cv. Yunnan</strain>
    </source>
</reference>
<sequence>MREEIEQENESPRIKSEKYEKSVSRGTREAHKKSLARSSIPTRLEIDQRRFWGRGDQLKRKAEDFASGFVRFNVLVTNTSEYMKKSIKRMKAQGSKVKNVKISISRSDLVWLISIPCVDCGCLPVLVTNTSEYVKKSNKRMKAQGSKVKIVKNQYLAVREKPRRKVSRYAKKLREEPDYFGPRGTRRAGPCSIAVLVTNTSEYVKKSSKRMKAQGSKVKIVKNQYLAVREKPRRKVSRYVKKLREEPDYFGPRGTRRAGPCSIAVLVTNTSEYVKKSSKRMKAQGSKVKTMKNQYLAVREKPRRKVSRYAKKLREEPDYFGPRGTRRAGPCSIAAKTLILPRSDLVWLISIPCVDCGCLPV</sequence>
<dbReference type="Proteomes" id="UP001056120">
    <property type="component" value="Linkage Group LG14"/>
</dbReference>
<protein>
    <submittedName>
        <fullName evidence="1">Uncharacterized protein</fullName>
    </submittedName>
</protein>
<name>A0ACB9GJB3_9ASTR</name>
<reference evidence="1 2" key="2">
    <citation type="journal article" date="2022" name="Mol. Ecol. Resour.">
        <title>The genomes of chicory, endive, great burdock and yacon provide insights into Asteraceae paleo-polyploidization history and plant inulin production.</title>
        <authorList>
            <person name="Fan W."/>
            <person name="Wang S."/>
            <person name="Wang H."/>
            <person name="Wang A."/>
            <person name="Jiang F."/>
            <person name="Liu H."/>
            <person name="Zhao H."/>
            <person name="Xu D."/>
            <person name="Zhang Y."/>
        </authorList>
    </citation>
    <scope>NUCLEOTIDE SEQUENCE [LARGE SCALE GENOMIC DNA]</scope>
    <source>
        <strain evidence="2">cv. Yunnan</strain>
        <tissue evidence="1">Leaves</tissue>
    </source>
</reference>
<accession>A0ACB9GJB3</accession>
<keyword evidence="2" id="KW-1185">Reference proteome</keyword>
<proteinExistence type="predicted"/>
<gene>
    <name evidence="1" type="ORF">L1987_42785</name>
</gene>
<organism evidence="1 2">
    <name type="scientific">Smallanthus sonchifolius</name>
    <dbReference type="NCBI Taxonomy" id="185202"/>
    <lineage>
        <taxon>Eukaryota</taxon>
        <taxon>Viridiplantae</taxon>
        <taxon>Streptophyta</taxon>
        <taxon>Embryophyta</taxon>
        <taxon>Tracheophyta</taxon>
        <taxon>Spermatophyta</taxon>
        <taxon>Magnoliopsida</taxon>
        <taxon>eudicotyledons</taxon>
        <taxon>Gunneridae</taxon>
        <taxon>Pentapetalae</taxon>
        <taxon>asterids</taxon>
        <taxon>campanulids</taxon>
        <taxon>Asterales</taxon>
        <taxon>Asteraceae</taxon>
        <taxon>Asteroideae</taxon>
        <taxon>Heliantheae alliance</taxon>
        <taxon>Millerieae</taxon>
        <taxon>Smallanthus</taxon>
    </lineage>
</organism>
<comment type="caution">
    <text evidence="1">The sequence shown here is derived from an EMBL/GenBank/DDBJ whole genome shotgun (WGS) entry which is preliminary data.</text>
</comment>